<sequence length="413" mass="42949">MSHFQPQGPPNHAGPPSVPSLRPQQTQSQTPSQTQSRRDRRAASRQRTQRPVVRPGAAPAGAAPHVNPAAQQRGVSTRLAQALAGARAWARPATTGARLGAFAIDLVAVLLVGVAVWLGSRSLWLTGIAVLEAAAVLAFVEARTGATLGNLALRIRTVRDDAPYSPGVARGAVRSLVLGAGTLVAVIGGFIVVATSAADPMRMGRSWADRAGRTLVVRVPTRAEREAWAQGAEAWAANALVAPESTPAQAPPQQAPVSPQPAPVAVPAAAPESQLPSGVVSVDAPIAAPPPVQQVVVGEQLLLTLDTGQRVQLPIPLALNLGRKPDPTEASDQLWVVEDPDSSVSKTHLRIECRGESVWLTDLGSTNGSAMLDETGTASPLAPGVRVRLEDGSRVKVGDRSFTVATVVGEMPR</sequence>
<dbReference type="SUPFAM" id="SSF49879">
    <property type="entry name" value="SMAD/FHA domain"/>
    <property type="match status" value="1"/>
</dbReference>
<reference evidence="10" key="1">
    <citation type="journal article" date="2019" name="Int. J. Syst. Evol. Microbiol.">
        <title>The Global Catalogue of Microorganisms (GCM) 10K type strain sequencing project: providing services to taxonomists for standard genome sequencing and annotation.</title>
        <authorList>
            <consortium name="The Broad Institute Genomics Platform"/>
            <consortium name="The Broad Institute Genome Sequencing Center for Infectious Disease"/>
            <person name="Wu L."/>
            <person name="Ma J."/>
        </authorList>
    </citation>
    <scope>NUCLEOTIDE SEQUENCE [LARGE SCALE GENOMIC DNA]</scope>
    <source>
        <strain evidence="10">CCUG 50213</strain>
    </source>
</reference>
<keyword evidence="10" id="KW-1185">Reference proteome</keyword>
<feature type="region of interest" description="Disordered" evidence="6">
    <location>
        <begin position="1"/>
        <end position="74"/>
    </location>
</feature>
<evidence type="ECO:0000256" key="6">
    <source>
        <dbReference type="SAM" id="MobiDB-lite"/>
    </source>
</evidence>
<feature type="domain" description="FHA" evidence="8">
    <location>
        <begin position="319"/>
        <end position="371"/>
    </location>
</feature>
<evidence type="ECO:0000256" key="7">
    <source>
        <dbReference type="SAM" id="Phobius"/>
    </source>
</evidence>
<feature type="compositionally biased region" description="Pro residues" evidence="6">
    <location>
        <begin position="249"/>
        <end position="264"/>
    </location>
</feature>
<evidence type="ECO:0000259" key="8">
    <source>
        <dbReference type="PROSITE" id="PS50006"/>
    </source>
</evidence>
<dbReference type="CDD" id="cd00060">
    <property type="entry name" value="FHA"/>
    <property type="match status" value="1"/>
</dbReference>
<dbReference type="RefSeq" id="WP_343962299.1">
    <property type="nucleotide sequence ID" value="NZ_BAAAKZ010000016.1"/>
</dbReference>
<feature type="compositionally biased region" description="Low complexity" evidence="6">
    <location>
        <begin position="49"/>
        <end position="70"/>
    </location>
</feature>
<comment type="caution">
    <text evidence="9">The sequence shown here is derived from an EMBL/GenBank/DDBJ whole genome shotgun (WGS) entry which is preliminary data.</text>
</comment>
<proteinExistence type="predicted"/>
<feature type="compositionally biased region" description="Basic residues" evidence="6">
    <location>
        <begin position="38"/>
        <end position="48"/>
    </location>
</feature>
<comment type="subcellular location">
    <subcellularLocation>
        <location evidence="1">Membrane</location>
        <topology evidence="1">Multi-pass membrane protein</topology>
    </subcellularLocation>
</comment>
<evidence type="ECO:0000256" key="3">
    <source>
        <dbReference type="ARBA" id="ARBA00022692"/>
    </source>
</evidence>
<dbReference type="InterPro" id="IPR000253">
    <property type="entry name" value="FHA_dom"/>
</dbReference>
<feature type="transmembrane region" description="Helical" evidence="7">
    <location>
        <begin position="123"/>
        <end position="140"/>
    </location>
</feature>
<evidence type="ECO:0000313" key="9">
    <source>
        <dbReference type="EMBL" id="MFD1203403.1"/>
    </source>
</evidence>
<feature type="transmembrane region" description="Helical" evidence="7">
    <location>
        <begin position="176"/>
        <end position="198"/>
    </location>
</feature>
<dbReference type="PROSITE" id="PS50006">
    <property type="entry name" value="FHA_DOMAIN"/>
    <property type="match status" value="1"/>
</dbReference>
<evidence type="ECO:0000256" key="2">
    <source>
        <dbReference type="ARBA" id="ARBA00022553"/>
    </source>
</evidence>
<evidence type="ECO:0000256" key="4">
    <source>
        <dbReference type="ARBA" id="ARBA00022989"/>
    </source>
</evidence>
<keyword evidence="3 7" id="KW-0812">Transmembrane</keyword>
<evidence type="ECO:0000313" key="10">
    <source>
        <dbReference type="Proteomes" id="UP001597181"/>
    </source>
</evidence>
<evidence type="ECO:0000256" key="1">
    <source>
        <dbReference type="ARBA" id="ARBA00004141"/>
    </source>
</evidence>
<accession>A0ABW3TVB4</accession>
<keyword evidence="5 7" id="KW-0472">Membrane</keyword>
<dbReference type="InterPro" id="IPR008984">
    <property type="entry name" value="SMAD_FHA_dom_sf"/>
</dbReference>
<feature type="compositionally biased region" description="Pro residues" evidence="6">
    <location>
        <begin position="7"/>
        <end position="18"/>
    </location>
</feature>
<dbReference type="Pfam" id="PF06271">
    <property type="entry name" value="RDD"/>
    <property type="match status" value="1"/>
</dbReference>
<dbReference type="Pfam" id="PF00498">
    <property type="entry name" value="FHA"/>
    <property type="match status" value="1"/>
</dbReference>
<name>A0ABW3TVB4_9MICO</name>
<protein>
    <submittedName>
        <fullName evidence="9">RDD family protein</fullName>
    </submittedName>
</protein>
<feature type="region of interest" description="Disordered" evidence="6">
    <location>
        <begin position="244"/>
        <end position="265"/>
    </location>
</feature>
<keyword evidence="2" id="KW-0597">Phosphoprotein</keyword>
<keyword evidence="4 7" id="KW-1133">Transmembrane helix</keyword>
<organism evidence="9 10">
    <name type="scientific">Leucobacter albus</name>
    <dbReference type="NCBI Taxonomy" id="272210"/>
    <lineage>
        <taxon>Bacteria</taxon>
        <taxon>Bacillati</taxon>
        <taxon>Actinomycetota</taxon>
        <taxon>Actinomycetes</taxon>
        <taxon>Micrococcales</taxon>
        <taxon>Microbacteriaceae</taxon>
        <taxon>Leucobacter</taxon>
    </lineage>
</organism>
<dbReference type="Proteomes" id="UP001597181">
    <property type="component" value="Unassembled WGS sequence"/>
</dbReference>
<dbReference type="InterPro" id="IPR010432">
    <property type="entry name" value="RDD"/>
</dbReference>
<dbReference type="EMBL" id="JBHTLY010000013">
    <property type="protein sequence ID" value="MFD1203403.1"/>
    <property type="molecule type" value="Genomic_DNA"/>
</dbReference>
<feature type="compositionally biased region" description="Low complexity" evidence="6">
    <location>
        <begin position="22"/>
        <end position="35"/>
    </location>
</feature>
<evidence type="ECO:0000256" key="5">
    <source>
        <dbReference type="ARBA" id="ARBA00023136"/>
    </source>
</evidence>
<feature type="transmembrane region" description="Helical" evidence="7">
    <location>
        <begin position="99"/>
        <end position="118"/>
    </location>
</feature>
<gene>
    <name evidence="9" type="ORF">ACFQ3U_16040</name>
</gene>
<dbReference type="Gene3D" id="2.60.200.20">
    <property type="match status" value="1"/>
</dbReference>